<reference evidence="2" key="1">
    <citation type="submission" date="2016-10" db="EMBL/GenBank/DDBJ databases">
        <authorList>
            <person name="de Groot N.N."/>
        </authorList>
    </citation>
    <scope>NUCLEOTIDE SEQUENCE [LARGE SCALE GENOMIC DNA]</scope>
    <source>
        <strain evidence="2">DSM 15758</strain>
    </source>
</reference>
<accession>A0A1G5PGX8</accession>
<dbReference type="AlphaFoldDB" id="A0A1G5PGX8"/>
<evidence type="ECO:0000313" key="1">
    <source>
        <dbReference type="EMBL" id="SCZ48736.1"/>
    </source>
</evidence>
<evidence type="ECO:0008006" key="3">
    <source>
        <dbReference type="Google" id="ProtNLM"/>
    </source>
</evidence>
<organism evidence="1 2">
    <name type="scientific">Pseudomonas oryzihabitans</name>
    <dbReference type="NCBI Taxonomy" id="47885"/>
    <lineage>
        <taxon>Bacteria</taxon>
        <taxon>Pseudomonadati</taxon>
        <taxon>Pseudomonadota</taxon>
        <taxon>Gammaproteobacteria</taxon>
        <taxon>Pseudomonadales</taxon>
        <taxon>Pseudomonadaceae</taxon>
        <taxon>Pseudomonas</taxon>
    </lineage>
</organism>
<name>A0A1G5PGX8_9PSED</name>
<sequence>MTDRPPNVRKQYRAIAEVVRQYTEKQIKEAPEIIGAVVDHHLIRYDSIGHNALKKMEEWSSSDFRKQWRDVPRRGRGHPKAISLSLWHDQTLCGLCFATPKKSKVRIKLMLLEGHPDELHPLKGLVASLMLVAIENYARLIGLEKILIPEPLPGAVPLYKELGFDYDADNQLVKAV</sequence>
<evidence type="ECO:0000313" key="2">
    <source>
        <dbReference type="Proteomes" id="UP000183046"/>
    </source>
</evidence>
<proteinExistence type="predicted"/>
<gene>
    <name evidence="1" type="ORF">SAMN05216279_13116</name>
</gene>
<dbReference type="EMBL" id="FMWB01000031">
    <property type="protein sequence ID" value="SCZ48736.1"/>
    <property type="molecule type" value="Genomic_DNA"/>
</dbReference>
<dbReference type="Proteomes" id="UP000183046">
    <property type="component" value="Unassembled WGS sequence"/>
</dbReference>
<comment type="caution">
    <text evidence="1">The sequence shown here is derived from an EMBL/GenBank/DDBJ whole genome shotgun (WGS) entry which is preliminary data.</text>
</comment>
<protein>
    <recommendedName>
        <fullName evidence="3">N-acetyltransferase</fullName>
    </recommendedName>
</protein>